<proteinExistence type="predicted"/>
<protein>
    <submittedName>
        <fullName evidence="2">Cell surface protein</fullName>
    </submittedName>
</protein>
<feature type="non-terminal residue" evidence="2">
    <location>
        <position position="57"/>
    </location>
</feature>
<reference evidence="2 3" key="1">
    <citation type="journal article" date="2020" name="Phytopathology">
        <title>Genome Sequence Resources of Colletotrichum truncatum, C. plurivorum, C. musicola, and C. sojae: Four Species Pathogenic to Soybean (Glycine max).</title>
        <authorList>
            <person name="Rogerio F."/>
            <person name="Boufleur T.R."/>
            <person name="Ciampi-Guillardi M."/>
            <person name="Sukno S.A."/>
            <person name="Thon M.R."/>
            <person name="Massola Junior N.S."/>
            <person name="Baroncelli R."/>
        </authorList>
    </citation>
    <scope>NUCLEOTIDE SEQUENCE [LARGE SCALE GENOMIC DNA]</scope>
    <source>
        <strain evidence="2 3">LFN0009</strain>
    </source>
</reference>
<name>A0A8H6IR10_9PEZI</name>
<evidence type="ECO:0000256" key="1">
    <source>
        <dbReference type="SAM" id="SignalP"/>
    </source>
</evidence>
<keyword evidence="3" id="KW-1185">Reference proteome</keyword>
<evidence type="ECO:0000313" key="2">
    <source>
        <dbReference type="EMBL" id="KAF6792043.1"/>
    </source>
</evidence>
<sequence length="57" mass="6497">MRFQSIVLVATAIGLVVAAPALQREEKRGFVTDDLDARSFVTEDRREFITEPEKRAF</sequence>
<dbReference type="AlphaFoldDB" id="A0A8H6IR10"/>
<feature type="signal peptide" evidence="1">
    <location>
        <begin position="1"/>
        <end position="18"/>
    </location>
</feature>
<organism evidence="2 3">
    <name type="scientific">Colletotrichum sojae</name>
    <dbReference type="NCBI Taxonomy" id="2175907"/>
    <lineage>
        <taxon>Eukaryota</taxon>
        <taxon>Fungi</taxon>
        <taxon>Dikarya</taxon>
        <taxon>Ascomycota</taxon>
        <taxon>Pezizomycotina</taxon>
        <taxon>Sordariomycetes</taxon>
        <taxon>Hypocreomycetidae</taxon>
        <taxon>Glomerellales</taxon>
        <taxon>Glomerellaceae</taxon>
        <taxon>Colletotrichum</taxon>
        <taxon>Colletotrichum orchidearum species complex</taxon>
    </lineage>
</organism>
<evidence type="ECO:0000313" key="3">
    <source>
        <dbReference type="Proteomes" id="UP000652219"/>
    </source>
</evidence>
<dbReference type="Proteomes" id="UP000652219">
    <property type="component" value="Unassembled WGS sequence"/>
</dbReference>
<accession>A0A8H6IR10</accession>
<keyword evidence="1" id="KW-0732">Signal</keyword>
<comment type="caution">
    <text evidence="2">The sequence shown here is derived from an EMBL/GenBank/DDBJ whole genome shotgun (WGS) entry which is preliminary data.</text>
</comment>
<gene>
    <name evidence="2" type="ORF">CSOJ01_14231</name>
</gene>
<dbReference type="EMBL" id="WIGN01000463">
    <property type="protein sequence ID" value="KAF6792043.1"/>
    <property type="molecule type" value="Genomic_DNA"/>
</dbReference>
<feature type="chain" id="PRO_5034097809" evidence="1">
    <location>
        <begin position="19"/>
        <end position="57"/>
    </location>
</feature>